<dbReference type="Proteomes" id="UP001163336">
    <property type="component" value="Chromosome"/>
</dbReference>
<dbReference type="EMBL" id="AP026966">
    <property type="protein sequence ID" value="BDT59119.1"/>
    <property type="molecule type" value="Genomic_DNA"/>
</dbReference>
<dbReference type="Pfam" id="PF11604">
    <property type="entry name" value="CusF_Ec"/>
    <property type="match status" value="1"/>
</dbReference>
<sequence length="154" mass="16486">MKRIAQLAVIAAFSASAAAFAQNSGGMMNMDHKKCMEMKDMSGMDKQKCKEMMKNMMSDDKAKGAADTTVHTASAVVKAVDPANGKVTLAHGPVKSLQWPAMTMAFAVKDKALFDKLTVDKKVDVEFTQQGTVYTVSAVKATSNNPAFGMIEAI</sequence>
<protein>
    <recommendedName>
        <fullName evidence="4">Copper-binding protein</fullName>
    </recommendedName>
</protein>
<evidence type="ECO:0008006" key="4">
    <source>
        <dbReference type="Google" id="ProtNLM"/>
    </source>
</evidence>
<dbReference type="InterPro" id="IPR021647">
    <property type="entry name" value="CusF_Ec"/>
</dbReference>
<feature type="chain" id="PRO_5047162264" description="Copper-binding protein" evidence="1">
    <location>
        <begin position="22"/>
        <end position="154"/>
    </location>
</feature>
<name>A0ABM8C7C2_9BURK</name>
<accession>A0ABM8C7C2</accession>
<evidence type="ECO:0000256" key="1">
    <source>
        <dbReference type="SAM" id="SignalP"/>
    </source>
</evidence>
<reference evidence="2" key="1">
    <citation type="submission" date="2022-11" db="EMBL/GenBank/DDBJ databases">
        <title>Isolation and characterization of PLA-degrading bacterium Massilia sp. from Antarctic soil.</title>
        <authorList>
            <person name="Sato K."/>
            <person name="Gomez-Fuentes C."/>
            <person name="Ahmad S.A."/>
            <person name="Zulkharnain A."/>
        </authorList>
    </citation>
    <scope>NUCLEOTIDE SEQUENCE</scope>
    <source>
        <strain evidence="2">N-3</strain>
    </source>
</reference>
<keyword evidence="1" id="KW-0732">Signal</keyword>
<feature type="signal peptide" evidence="1">
    <location>
        <begin position="1"/>
        <end position="21"/>
    </location>
</feature>
<dbReference type="Gene3D" id="2.40.50.320">
    <property type="entry name" value="Copper binding periplasmic protein CusF"/>
    <property type="match status" value="1"/>
</dbReference>
<evidence type="ECO:0000313" key="3">
    <source>
        <dbReference type="Proteomes" id="UP001163336"/>
    </source>
</evidence>
<organism evidence="2 3">
    <name type="scientific">Massilia varians</name>
    <dbReference type="NCBI Taxonomy" id="457921"/>
    <lineage>
        <taxon>Bacteria</taxon>
        <taxon>Pseudomonadati</taxon>
        <taxon>Pseudomonadota</taxon>
        <taxon>Betaproteobacteria</taxon>
        <taxon>Burkholderiales</taxon>
        <taxon>Oxalobacteraceae</taxon>
        <taxon>Telluria group</taxon>
        <taxon>Massilia</taxon>
    </lineage>
</organism>
<dbReference type="RefSeq" id="WP_281907672.1">
    <property type="nucleotide sequence ID" value="NZ_AP026966.1"/>
</dbReference>
<keyword evidence="3" id="KW-1185">Reference proteome</keyword>
<evidence type="ECO:0000313" key="2">
    <source>
        <dbReference type="EMBL" id="BDT59119.1"/>
    </source>
</evidence>
<gene>
    <name evidence="2" type="ORF">MasN3_26130</name>
</gene>
<dbReference type="InterPro" id="IPR042230">
    <property type="entry name" value="CusF_sf"/>
</dbReference>
<proteinExistence type="predicted"/>